<keyword evidence="9 15" id="KW-0227">DNA damage</keyword>
<dbReference type="InterPro" id="IPR022880">
    <property type="entry name" value="DNApol_IV"/>
</dbReference>
<evidence type="ECO:0000256" key="2">
    <source>
        <dbReference type="ARBA" id="ARBA00010945"/>
    </source>
</evidence>
<dbReference type="InterPro" id="IPR043128">
    <property type="entry name" value="Rev_trsase/Diguanyl_cyclase"/>
</dbReference>
<evidence type="ECO:0000256" key="4">
    <source>
        <dbReference type="ARBA" id="ARBA00022490"/>
    </source>
</evidence>
<keyword evidence="3 15" id="KW-0515">Mutator protein</keyword>
<keyword evidence="5 15" id="KW-0808">Transferase</keyword>
<keyword evidence="18" id="KW-1185">Reference proteome</keyword>
<evidence type="ECO:0000259" key="16">
    <source>
        <dbReference type="PROSITE" id="PS50173"/>
    </source>
</evidence>
<keyword evidence="7 15" id="KW-0235">DNA replication</keyword>
<sequence>MSERVILHCDLNSFFASVECLDLPHLKDVPMAVAGSSEDRHGIILAKNEAAKKFGVKTAETIWQAKLKCPDLVTVPPHYGKYKYYSEEINKIYYNYTDLVEPFSIDESWLDVTGSQKLFGTGYEIAKKISDEIKEKTHLTVSIGVSFNKIFAKLGSDYKKPDAITVISKENYKRILFPLPASDMLFVGRATLSQLEKVGIRTIGDIANSQKSTLVKLLGKSGETLYIYANGLDTSPVVCEREKEKSIGNGHTFKRNLLGEEDVKKALTIICDTVSTRLRKKGFKCRTVCVTIKNPDLKKFSRRKKTAYFTNTERDLFETSFEIVKENWNFDEPIRMITVTAGDFEGDTPTEQVSFFDNVKTQDKKLESFDSSIDEIRRRFGNGAVSFASQLEGDLLTKYEEKEDED</sequence>
<dbReference type="PANTHER" id="PTHR11076:SF35">
    <property type="entry name" value="DNA REPAIR PROTEIN HOMOLOG YOBH"/>
    <property type="match status" value="1"/>
</dbReference>
<dbReference type="CDD" id="cd03586">
    <property type="entry name" value="PolY_Pol_IV_kappa"/>
    <property type="match status" value="1"/>
</dbReference>
<keyword evidence="4 15" id="KW-0963">Cytoplasm</keyword>
<dbReference type="EMBL" id="JACRTE010000001">
    <property type="protein sequence ID" value="MBC8595320.1"/>
    <property type="molecule type" value="Genomic_DNA"/>
</dbReference>
<dbReference type="SUPFAM" id="SSF56672">
    <property type="entry name" value="DNA/RNA polymerases"/>
    <property type="match status" value="1"/>
</dbReference>
<dbReference type="GO" id="GO:0042276">
    <property type="term" value="P:error-prone translesion synthesis"/>
    <property type="evidence" value="ECO:0007669"/>
    <property type="project" value="TreeGrafter"/>
</dbReference>
<dbReference type="EC" id="2.7.7.7" evidence="15"/>
<feature type="domain" description="UmuC" evidence="16">
    <location>
        <begin position="6"/>
        <end position="188"/>
    </location>
</feature>
<evidence type="ECO:0000256" key="10">
    <source>
        <dbReference type="ARBA" id="ARBA00022842"/>
    </source>
</evidence>
<evidence type="ECO:0000256" key="13">
    <source>
        <dbReference type="ARBA" id="ARBA00023204"/>
    </source>
</evidence>
<dbReference type="HAMAP" id="MF_01113">
    <property type="entry name" value="DNApol_IV"/>
    <property type="match status" value="1"/>
</dbReference>
<dbReference type="AlphaFoldDB" id="A0A926ISA0"/>
<evidence type="ECO:0000256" key="6">
    <source>
        <dbReference type="ARBA" id="ARBA00022695"/>
    </source>
</evidence>
<dbReference type="InterPro" id="IPR036775">
    <property type="entry name" value="DNA_pol_Y-fam_lit_finger_sf"/>
</dbReference>
<keyword evidence="6 15" id="KW-0548">Nucleotidyltransferase</keyword>
<reference evidence="17" key="1">
    <citation type="submission" date="2020-08" db="EMBL/GenBank/DDBJ databases">
        <title>Genome public.</title>
        <authorList>
            <person name="Liu C."/>
            <person name="Sun Q."/>
        </authorList>
    </citation>
    <scope>NUCLEOTIDE SEQUENCE</scope>
    <source>
        <strain evidence="17">NSJ-50</strain>
    </source>
</reference>
<keyword evidence="8 15" id="KW-0479">Metal-binding</keyword>
<accession>A0A926ISA0</accession>
<comment type="subcellular location">
    <subcellularLocation>
        <location evidence="1 15">Cytoplasm</location>
    </subcellularLocation>
</comment>
<dbReference type="PROSITE" id="PS50173">
    <property type="entry name" value="UMUC"/>
    <property type="match status" value="1"/>
</dbReference>
<dbReference type="InterPro" id="IPR050116">
    <property type="entry name" value="DNA_polymerase-Y"/>
</dbReference>
<evidence type="ECO:0000256" key="3">
    <source>
        <dbReference type="ARBA" id="ARBA00022457"/>
    </source>
</evidence>
<evidence type="ECO:0000256" key="8">
    <source>
        <dbReference type="ARBA" id="ARBA00022723"/>
    </source>
</evidence>
<evidence type="ECO:0000256" key="7">
    <source>
        <dbReference type="ARBA" id="ARBA00022705"/>
    </source>
</evidence>
<keyword evidence="10 15" id="KW-0460">Magnesium</keyword>
<evidence type="ECO:0000256" key="12">
    <source>
        <dbReference type="ARBA" id="ARBA00023125"/>
    </source>
</evidence>
<dbReference type="InterPro" id="IPR001126">
    <property type="entry name" value="UmuC"/>
</dbReference>
<dbReference type="Pfam" id="PF21999">
    <property type="entry name" value="IMS_HHH_1"/>
    <property type="match status" value="1"/>
</dbReference>
<dbReference type="GO" id="GO:0006261">
    <property type="term" value="P:DNA-templated DNA replication"/>
    <property type="evidence" value="ECO:0007669"/>
    <property type="project" value="UniProtKB-UniRule"/>
</dbReference>
<dbReference type="Proteomes" id="UP000647416">
    <property type="component" value="Unassembled WGS sequence"/>
</dbReference>
<dbReference type="InterPro" id="IPR053848">
    <property type="entry name" value="IMS_HHH_1"/>
</dbReference>
<comment type="function">
    <text evidence="15">Poorly processive, error-prone DNA polymerase involved in untargeted mutagenesis. Copies undamaged DNA at stalled replication forks, which arise in vivo from mismatched or misaligned primer ends. These misaligned primers can be extended by PolIV. Exhibits no 3'-5' exonuclease (proofreading) activity. May be involved in translesional synthesis, in conjunction with the beta clamp from PolIII.</text>
</comment>
<feature type="active site" evidence="15">
    <location>
        <position position="107"/>
    </location>
</feature>
<evidence type="ECO:0000313" key="17">
    <source>
        <dbReference type="EMBL" id="MBC8595320.1"/>
    </source>
</evidence>
<comment type="catalytic activity">
    <reaction evidence="14 15">
        <text>DNA(n) + a 2'-deoxyribonucleoside 5'-triphosphate = DNA(n+1) + diphosphate</text>
        <dbReference type="Rhea" id="RHEA:22508"/>
        <dbReference type="Rhea" id="RHEA-COMP:17339"/>
        <dbReference type="Rhea" id="RHEA-COMP:17340"/>
        <dbReference type="ChEBI" id="CHEBI:33019"/>
        <dbReference type="ChEBI" id="CHEBI:61560"/>
        <dbReference type="ChEBI" id="CHEBI:173112"/>
        <dbReference type="EC" id="2.7.7.7"/>
    </reaction>
</comment>
<dbReference type="InterPro" id="IPR043502">
    <property type="entry name" value="DNA/RNA_pol_sf"/>
</dbReference>
<dbReference type="GO" id="GO:0003887">
    <property type="term" value="F:DNA-directed DNA polymerase activity"/>
    <property type="evidence" value="ECO:0007669"/>
    <property type="project" value="UniProtKB-UniRule"/>
</dbReference>
<dbReference type="GO" id="GO:0003684">
    <property type="term" value="F:damaged DNA binding"/>
    <property type="evidence" value="ECO:0007669"/>
    <property type="project" value="InterPro"/>
</dbReference>
<evidence type="ECO:0000313" key="18">
    <source>
        <dbReference type="Proteomes" id="UP000647416"/>
    </source>
</evidence>
<dbReference type="GO" id="GO:0000287">
    <property type="term" value="F:magnesium ion binding"/>
    <property type="evidence" value="ECO:0007669"/>
    <property type="project" value="UniProtKB-UniRule"/>
</dbReference>
<proteinExistence type="inferred from homology"/>
<keyword evidence="13 15" id="KW-0234">DNA repair</keyword>
<dbReference type="RefSeq" id="WP_262431045.1">
    <property type="nucleotide sequence ID" value="NZ_JACRTE010000001.1"/>
</dbReference>
<evidence type="ECO:0000256" key="1">
    <source>
        <dbReference type="ARBA" id="ARBA00004496"/>
    </source>
</evidence>
<comment type="caution">
    <text evidence="17">The sequence shown here is derived from an EMBL/GenBank/DDBJ whole genome shotgun (WGS) entry which is preliminary data.</text>
</comment>
<feature type="site" description="Substrate discrimination" evidence="15">
    <location>
        <position position="15"/>
    </location>
</feature>
<feature type="binding site" evidence="15">
    <location>
        <position position="10"/>
    </location>
    <ligand>
        <name>Mg(2+)</name>
        <dbReference type="ChEBI" id="CHEBI:18420"/>
    </ligand>
</feature>
<dbReference type="InterPro" id="IPR017961">
    <property type="entry name" value="DNA_pol_Y-fam_little_finger"/>
</dbReference>
<dbReference type="GO" id="GO:0009432">
    <property type="term" value="P:SOS response"/>
    <property type="evidence" value="ECO:0007669"/>
    <property type="project" value="TreeGrafter"/>
</dbReference>
<dbReference type="Pfam" id="PF00817">
    <property type="entry name" value="IMS"/>
    <property type="match status" value="1"/>
</dbReference>
<organism evidence="17 18">
    <name type="scientific">Qingrenia yutianensis</name>
    <dbReference type="NCBI Taxonomy" id="2763676"/>
    <lineage>
        <taxon>Bacteria</taxon>
        <taxon>Bacillati</taxon>
        <taxon>Bacillota</taxon>
        <taxon>Clostridia</taxon>
        <taxon>Eubacteriales</taxon>
        <taxon>Oscillospiraceae</taxon>
        <taxon>Qingrenia</taxon>
    </lineage>
</organism>
<evidence type="ECO:0000256" key="14">
    <source>
        <dbReference type="ARBA" id="ARBA00049244"/>
    </source>
</evidence>
<protein>
    <recommendedName>
        <fullName evidence="15">DNA polymerase IV</fullName>
        <shortName evidence="15">Pol IV</shortName>
        <ecNumber evidence="15">2.7.7.7</ecNumber>
    </recommendedName>
</protein>
<evidence type="ECO:0000256" key="15">
    <source>
        <dbReference type="HAMAP-Rule" id="MF_01113"/>
    </source>
</evidence>
<comment type="cofactor">
    <cofactor evidence="15">
        <name>Mg(2+)</name>
        <dbReference type="ChEBI" id="CHEBI:18420"/>
    </cofactor>
    <text evidence="15">Binds 2 magnesium ions per subunit.</text>
</comment>
<dbReference type="Pfam" id="PF11799">
    <property type="entry name" value="IMS_C"/>
    <property type="match status" value="1"/>
</dbReference>
<dbReference type="PANTHER" id="PTHR11076">
    <property type="entry name" value="DNA REPAIR POLYMERASE UMUC / TRANSFERASE FAMILY MEMBER"/>
    <property type="match status" value="1"/>
</dbReference>
<keyword evidence="12 15" id="KW-0238">DNA-binding</keyword>
<comment type="subunit">
    <text evidence="15">Monomer.</text>
</comment>
<name>A0A926ISA0_9FIRM</name>
<dbReference type="Gene3D" id="3.40.1170.60">
    <property type="match status" value="1"/>
</dbReference>
<keyword evidence="11 15" id="KW-0239">DNA-directed DNA polymerase</keyword>
<dbReference type="NCBIfam" id="NF002677">
    <property type="entry name" value="PRK02406.1"/>
    <property type="match status" value="1"/>
</dbReference>
<dbReference type="Gene3D" id="3.30.1490.100">
    <property type="entry name" value="DNA polymerase, Y-family, little finger domain"/>
    <property type="match status" value="1"/>
</dbReference>
<gene>
    <name evidence="15 17" type="primary">dinB</name>
    <name evidence="17" type="ORF">H8706_00325</name>
</gene>
<dbReference type="SUPFAM" id="SSF100879">
    <property type="entry name" value="Lesion bypass DNA polymerase (Y-family), little finger domain"/>
    <property type="match status" value="1"/>
</dbReference>
<evidence type="ECO:0000256" key="5">
    <source>
        <dbReference type="ARBA" id="ARBA00022679"/>
    </source>
</evidence>
<dbReference type="GO" id="GO:0006281">
    <property type="term" value="P:DNA repair"/>
    <property type="evidence" value="ECO:0007669"/>
    <property type="project" value="UniProtKB-UniRule"/>
</dbReference>
<dbReference type="Gene3D" id="3.30.70.270">
    <property type="match status" value="1"/>
</dbReference>
<dbReference type="Gene3D" id="1.10.150.20">
    <property type="entry name" value="5' to 3' exonuclease, C-terminal subdomain"/>
    <property type="match status" value="1"/>
</dbReference>
<comment type="similarity">
    <text evidence="2 15">Belongs to the DNA polymerase type-Y family.</text>
</comment>
<feature type="binding site" evidence="15">
    <location>
        <position position="106"/>
    </location>
    <ligand>
        <name>Mg(2+)</name>
        <dbReference type="ChEBI" id="CHEBI:18420"/>
    </ligand>
</feature>
<dbReference type="GO" id="GO:0005829">
    <property type="term" value="C:cytosol"/>
    <property type="evidence" value="ECO:0007669"/>
    <property type="project" value="TreeGrafter"/>
</dbReference>
<evidence type="ECO:0000256" key="9">
    <source>
        <dbReference type="ARBA" id="ARBA00022763"/>
    </source>
</evidence>
<evidence type="ECO:0000256" key="11">
    <source>
        <dbReference type="ARBA" id="ARBA00022932"/>
    </source>
</evidence>